<dbReference type="Pfam" id="PF01088">
    <property type="entry name" value="Peptidase_C12"/>
    <property type="match status" value="1"/>
</dbReference>
<evidence type="ECO:0000256" key="1">
    <source>
        <dbReference type="ARBA" id="ARBA00000707"/>
    </source>
</evidence>
<comment type="similarity">
    <text evidence="7">Belongs to the peptidase C12 family.</text>
</comment>
<evidence type="ECO:0000256" key="6">
    <source>
        <dbReference type="ARBA" id="ARBA00022807"/>
    </source>
</evidence>
<feature type="region of interest" description="Disordered" evidence="8">
    <location>
        <begin position="51"/>
        <end position="81"/>
    </location>
</feature>
<feature type="domain" description="UCH catalytic" evidence="9">
    <location>
        <begin position="1"/>
        <end position="163"/>
    </location>
</feature>
<dbReference type="OrthoDB" id="1924260at2759"/>
<dbReference type="InterPro" id="IPR038765">
    <property type="entry name" value="Papain-like_cys_pep_sf"/>
</dbReference>
<dbReference type="SUPFAM" id="SSF54001">
    <property type="entry name" value="Cysteine proteinases"/>
    <property type="match status" value="1"/>
</dbReference>
<comment type="caution">
    <text evidence="7">Lacks conserved residue(s) required for the propagation of feature annotation.</text>
</comment>
<dbReference type="Proteomes" id="UP000244855">
    <property type="component" value="Unassembled WGS sequence"/>
</dbReference>
<keyword evidence="6" id="KW-0788">Thiol protease</keyword>
<evidence type="ECO:0000256" key="4">
    <source>
        <dbReference type="ARBA" id="ARBA00022786"/>
    </source>
</evidence>
<dbReference type="GO" id="GO:0006511">
    <property type="term" value="P:ubiquitin-dependent protein catabolic process"/>
    <property type="evidence" value="ECO:0007669"/>
    <property type="project" value="InterPro"/>
</dbReference>
<evidence type="ECO:0000313" key="10">
    <source>
        <dbReference type="EMBL" id="PVH92185.1"/>
    </source>
</evidence>
<feature type="compositionally biased region" description="Low complexity" evidence="8">
    <location>
        <begin position="51"/>
        <end position="71"/>
    </location>
</feature>
<keyword evidence="3" id="KW-0645">Protease</keyword>
<dbReference type="InterPro" id="IPR036959">
    <property type="entry name" value="Peptidase_C12_UCH_sf"/>
</dbReference>
<evidence type="ECO:0000256" key="7">
    <source>
        <dbReference type="PROSITE-ProRule" id="PRU01393"/>
    </source>
</evidence>
<evidence type="ECO:0000313" key="11">
    <source>
        <dbReference type="Proteomes" id="UP000244855"/>
    </source>
</evidence>
<sequence length="198" mass="21994">MADFTKEFSQHGTAFTSWTFIKKIHSSFAKKMMPLRAKRAARVETKQAAAAALSKSTSKTTKNSSASASTSRVQRDSLDSDDNTVNFENDAHHYTAFLLINGTVWKLDGMDAQPTDMRLTTLRVLDLSQIYVADNTNKKINARIISLVLHGVAPLARYLAPANANVREAGHIIVHLIVVFLIRLYHATLLIDPRNICL</sequence>
<dbReference type="AlphaFoldDB" id="A0A2V1D2G7"/>
<evidence type="ECO:0000256" key="5">
    <source>
        <dbReference type="ARBA" id="ARBA00022801"/>
    </source>
</evidence>
<keyword evidence="5" id="KW-0378">Hydrolase</keyword>
<dbReference type="STRING" id="97972.A0A2V1D2G7"/>
<evidence type="ECO:0000256" key="8">
    <source>
        <dbReference type="SAM" id="MobiDB-lite"/>
    </source>
</evidence>
<accession>A0A2V1D2G7</accession>
<evidence type="ECO:0000256" key="3">
    <source>
        <dbReference type="ARBA" id="ARBA00022670"/>
    </source>
</evidence>
<reference evidence="10 11" key="1">
    <citation type="journal article" date="2018" name="Sci. Rep.">
        <title>Comparative genomics provides insights into the lifestyle and reveals functional heterogeneity of dark septate endophytic fungi.</title>
        <authorList>
            <person name="Knapp D.G."/>
            <person name="Nemeth J.B."/>
            <person name="Barry K."/>
            <person name="Hainaut M."/>
            <person name="Henrissat B."/>
            <person name="Johnson J."/>
            <person name="Kuo A."/>
            <person name="Lim J.H.P."/>
            <person name="Lipzen A."/>
            <person name="Nolan M."/>
            <person name="Ohm R.A."/>
            <person name="Tamas L."/>
            <person name="Grigoriev I.V."/>
            <person name="Spatafora J.W."/>
            <person name="Nagy L.G."/>
            <person name="Kovacs G.M."/>
        </authorList>
    </citation>
    <scope>NUCLEOTIDE SEQUENCE [LARGE SCALE GENOMIC DNA]</scope>
    <source>
        <strain evidence="10 11">DSE2036</strain>
    </source>
</reference>
<name>A0A2V1D2G7_9PLEO</name>
<protein>
    <recommendedName>
        <fullName evidence="2">ubiquitinyl hydrolase 1</fullName>
        <ecNumber evidence="2">3.4.19.12</ecNumber>
    </recommendedName>
</protein>
<organism evidence="10 11">
    <name type="scientific">Periconia macrospinosa</name>
    <dbReference type="NCBI Taxonomy" id="97972"/>
    <lineage>
        <taxon>Eukaryota</taxon>
        <taxon>Fungi</taxon>
        <taxon>Dikarya</taxon>
        <taxon>Ascomycota</taxon>
        <taxon>Pezizomycotina</taxon>
        <taxon>Dothideomycetes</taxon>
        <taxon>Pleosporomycetidae</taxon>
        <taxon>Pleosporales</taxon>
        <taxon>Massarineae</taxon>
        <taxon>Periconiaceae</taxon>
        <taxon>Periconia</taxon>
    </lineage>
</organism>
<dbReference type="GO" id="GO:0004843">
    <property type="term" value="F:cysteine-type deubiquitinase activity"/>
    <property type="evidence" value="ECO:0007669"/>
    <property type="project" value="UniProtKB-EC"/>
</dbReference>
<evidence type="ECO:0000256" key="2">
    <source>
        <dbReference type="ARBA" id="ARBA00012759"/>
    </source>
</evidence>
<keyword evidence="11" id="KW-1185">Reference proteome</keyword>
<comment type="catalytic activity">
    <reaction evidence="1">
        <text>Thiol-dependent hydrolysis of ester, thioester, amide, peptide and isopeptide bonds formed by the C-terminal Gly of ubiquitin (a 76-residue protein attached to proteins as an intracellular targeting signal).</text>
        <dbReference type="EC" id="3.4.19.12"/>
    </reaction>
</comment>
<dbReference type="EC" id="3.4.19.12" evidence="2"/>
<dbReference type="EMBL" id="KZ805710">
    <property type="protein sequence ID" value="PVH92185.1"/>
    <property type="molecule type" value="Genomic_DNA"/>
</dbReference>
<dbReference type="Gene3D" id="3.40.532.10">
    <property type="entry name" value="Peptidase C12, ubiquitin carboxyl-terminal hydrolase"/>
    <property type="match status" value="1"/>
</dbReference>
<dbReference type="InterPro" id="IPR001578">
    <property type="entry name" value="Peptidase_C12_UCH"/>
</dbReference>
<gene>
    <name evidence="10" type="ORF">DM02DRAFT_635565</name>
</gene>
<proteinExistence type="inferred from homology"/>
<dbReference type="PROSITE" id="PS52048">
    <property type="entry name" value="UCH_DOMAIN"/>
    <property type="match status" value="1"/>
</dbReference>
<evidence type="ECO:0000259" key="9">
    <source>
        <dbReference type="PROSITE" id="PS52048"/>
    </source>
</evidence>
<keyword evidence="4" id="KW-0833">Ubl conjugation pathway</keyword>